<dbReference type="STRING" id="695850.A0A067C620"/>
<evidence type="ECO:0000313" key="3">
    <source>
        <dbReference type="Proteomes" id="UP000030745"/>
    </source>
</evidence>
<accession>A0A067C620</accession>
<evidence type="ECO:0000259" key="1">
    <source>
        <dbReference type="PROSITE" id="PS50003"/>
    </source>
</evidence>
<dbReference type="GeneID" id="24134198"/>
<gene>
    <name evidence="2" type="ORF">SPRG_12220</name>
</gene>
<protein>
    <recommendedName>
        <fullName evidence="1">PH domain-containing protein</fullName>
    </recommendedName>
</protein>
<name>A0A067C620_SAPPC</name>
<dbReference type="Proteomes" id="UP000030745">
    <property type="component" value="Unassembled WGS sequence"/>
</dbReference>
<dbReference type="RefSeq" id="XP_012207255.1">
    <property type="nucleotide sequence ID" value="XM_012351865.1"/>
</dbReference>
<dbReference type="Gene3D" id="2.30.29.30">
    <property type="entry name" value="Pleckstrin-homology domain (PH domain)/Phosphotyrosine-binding domain (PTB)"/>
    <property type="match status" value="1"/>
</dbReference>
<dbReference type="InterPro" id="IPR011993">
    <property type="entry name" value="PH-like_dom_sf"/>
</dbReference>
<dbReference type="SMART" id="SM00233">
    <property type="entry name" value="PH"/>
    <property type="match status" value="1"/>
</dbReference>
<dbReference type="InterPro" id="IPR001849">
    <property type="entry name" value="PH_domain"/>
</dbReference>
<dbReference type="InterPro" id="IPR051707">
    <property type="entry name" value="PI-Interact_SigTrans_Reg"/>
</dbReference>
<dbReference type="OMA" id="CKTHKMQ"/>
<dbReference type="PANTHER" id="PTHR14336">
    <property type="entry name" value="TANDEM PH DOMAIN CONTAINING PROTEIN"/>
    <property type="match status" value="1"/>
</dbReference>
<dbReference type="EMBL" id="KK583276">
    <property type="protein sequence ID" value="KDO22011.1"/>
    <property type="molecule type" value="Genomic_DNA"/>
</dbReference>
<feature type="domain" description="PH" evidence="1">
    <location>
        <begin position="4"/>
        <end position="113"/>
    </location>
</feature>
<dbReference type="SUPFAM" id="SSF50729">
    <property type="entry name" value="PH domain-like"/>
    <property type="match status" value="1"/>
</dbReference>
<dbReference type="PROSITE" id="PS50003">
    <property type="entry name" value="PH_DOMAIN"/>
    <property type="match status" value="1"/>
</dbReference>
<proteinExistence type="predicted"/>
<dbReference type="AlphaFoldDB" id="A0A067C620"/>
<dbReference type="VEuPathDB" id="FungiDB:SPRG_12220"/>
<organism evidence="2 3">
    <name type="scientific">Saprolegnia parasitica (strain CBS 223.65)</name>
    <dbReference type="NCBI Taxonomy" id="695850"/>
    <lineage>
        <taxon>Eukaryota</taxon>
        <taxon>Sar</taxon>
        <taxon>Stramenopiles</taxon>
        <taxon>Oomycota</taxon>
        <taxon>Saprolegniomycetes</taxon>
        <taxon>Saprolegniales</taxon>
        <taxon>Saprolegniaceae</taxon>
        <taxon>Saprolegnia</taxon>
    </lineage>
</organism>
<dbReference type="PANTHER" id="PTHR14336:SF8">
    <property type="entry name" value="PROTEIN OPY1"/>
    <property type="match status" value="1"/>
</dbReference>
<dbReference type="Pfam" id="PF00169">
    <property type="entry name" value="PH"/>
    <property type="match status" value="1"/>
</dbReference>
<dbReference type="OrthoDB" id="73676at2759"/>
<evidence type="ECO:0000313" key="2">
    <source>
        <dbReference type="EMBL" id="KDO22011.1"/>
    </source>
</evidence>
<reference evidence="2 3" key="1">
    <citation type="journal article" date="2013" name="PLoS Genet.">
        <title>Distinctive expansion of potential virulence genes in the genome of the oomycete fish pathogen Saprolegnia parasitica.</title>
        <authorList>
            <person name="Jiang R.H."/>
            <person name="de Bruijn I."/>
            <person name="Haas B.J."/>
            <person name="Belmonte R."/>
            <person name="Lobach L."/>
            <person name="Christie J."/>
            <person name="van den Ackerveken G."/>
            <person name="Bottin A."/>
            <person name="Bulone V."/>
            <person name="Diaz-Moreno S.M."/>
            <person name="Dumas B."/>
            <person name="Fan L."/>
            <person name="Gaulin E."/>
            <person name="Govers F."/>
            <person name="Grenville-Briggs L.J."/>
            <person name="Horner N.R."/>
            <person name="Levin J.Z."/>
            <person name="Mammella M."/>
            <person name="Meijer H.J."/>
            <person name="Morris P."/>
            <person name="Nusbaum C."/>
            <person name="Oome S."/>
            <person name="Phillips A.J."/>
            <person name="van Rooyen D."/>
            <person name="Rzeszutek E."/>
            <person name="Saraiva M."/>
            <person name="Secombes C.J."/>
            <person name="Seidl M.F."/>
            <person name="Snel B."/>
            <person name="Stassen J.H."/>
            <person name="Sykes S."/>
            <person name="Tripathy S."/>
            <person name="van den Berg H."/>
            <person name="Vega-Arreguin J.C."/>
            <person name="Wawra S."/>
            <person name="Young S.K."/>
            <person name="Zeng Q."/>
            <person name="Dieguez-Uribeondo J."/>
            <person name="Russ C."/>
            <person name="Tyler B.M."/>
            <person name="van West P."/>
        </authorList>
    </citation>
    <scope>NUCLEOTIDE SEQUENCE [LARGE SCALE GENOMIC DNA]</scope>
    <source>
        <strain evidence="2 3">CBS 223.65</strain>
    </source>
</reference>
<dbReference type="KEGG" id="spar:SPRG_12220"/>
<sequence length="151" mass="16704">MVATTVKTGVLFKKGSGIGLFSRKNWKPRYFELSSSHLSYYDEQGGKLKGALHLASLAAHDIEIMPCDGRKTGKSASTNWRICLNTNGRRFFIAAATEDEMYEWVQALLFVIATCKMHKMQTCASGLSSQIHPLHERASYAKTAPIAGALY</sequence>
<keyword evidence="3" id="KW-1185">Reference proteome</keyword>